<dbReference type="AlphaFoldDB" id="D1BFR8"/>
<dbReference type="OrthoDB" id="9793824at2"/>
<keyword evidence="2" id="KW-1003">Cell membrane</keyword>
<organism evidence="7 8">
    <name type="scientific">Sanguibacter keddieii (strain ATCC 51767 / DSM 10542 / NCFB 3025 / ST-74)</name>
    <dbReference type="NCBI Taxonomy" id="446469"/>
    <lineage>
        <taxon>Bacteria</taxon>
        <taxon>Bacillati</taxon>
        <taxon>Actinomycetota</taxon>
        <taxon>Actinomycetes</taxon>
        <taxon>Micrococcales</taxon>
        <taxon>Sanguibacteraceae</taxon>
        <taxon>Sanguibacter</taxon>
    </lineage>
</organism>
<evidence type="ECO:0000313" key="7">
    <source>
        <dbReference type="EMBL" id="ACZ21429.1"/>
    </source>
</evidence>
<evidence type="ECO:0000256" key="5">
    <source>
        <dbReference type="ARBA" id="ARBA00023136"/>
    </source>
</evidence>
<dbReference type="eggNOG" id="COG1714">
    <property type="taxonomic scope" value="Bacteria"/>
</dbReference>
<accession>D1BFR8</accession>
<dbReference type="PANTHER" id="PTHR36115:SF6">
    <property type="entry name" value="PROLINE-RICH ANTIGEN HOMOLOG"/>
    <property type="match status" value="1"/>
</dbReference>
<evidence type="ECO:0000259" key="6">
    <source>
        <dbReference type="Pfam" id="PF06271"/>
    </source>
</evidence>
<evidence type="ECO:0000256" key="3">
    <source>
        <dbReference type="ARBA" id="ARBA00022692"/>
    </source>
</evidence>
<proteinExistence type="predicted"/>
<dbReference type="InterPro" id="IPR051791">
    <property type="entry name" value="Pra-immunoreactive"/>
</dbReference>
<feature type="domain" description="RDD" evidence="6">
    <location>
        <begin position="20"/>
        <end position="152"/>
    </location>
</feature>
<dbReference type="EMBL" id="CP001819">
    <property type="protein sequence ID" value="ACZ21429.1"/>
    <property type="molecule type" value="Genomic_DNA"/>
</dbReference>
<dbReference type="PANTHER" id="PTHR36115">
    <property type="entry name" value="PROLINE-RICH ANTIGEN HOMOLOG-RELATED"/>
    <property type="match status" value="1"/>
</dbReference>
<evidence type="ECO:0000256" key="2">
    <source>
        <dbReference type="ARBA" id="ARBA00022475"/>
    </source>
</evidence>
<dbReference type="RefSeq" id="WP_012866498.1">
    <property type="nucleotide sequence ID" value="NC_013521.1"/>
</dbReference>
<dbReference type="InterPro" id="IPR010432">
    <property type="entry name" value="RDD"/>
</dbReference>
<evidence type="ECO:0000256" key="4">
    <source>
        <dbReference type="ARBA" id="ARBA00022989"/>
    </source>
</evidence>
<dbReference type="KEGG" id="ske:Sked_14930"/>
<dbReference type="Pfam" id="PF06271">
    <property type="entry name" value="RDD"/>
    <property type="match status" value="1"/>
</dbReference>
<comment type="subcellular location">
    <subcellularLocation>
        <location evidence="1">Cell membrane</location>
        <topology evidence="1">Multi-pass membrane protein</topology>
    </subcellularLocation>
</comment>
<dbReference type="GO" id="GO:0005886">
    <property type="term" value="C:plasma membrane"/>
    <property type="evidence" value="ECO:0007669"/>
    <property type="project" value="UniProtKB-SubCell"/>
</dbReference>
<protein>
    <submittedName>
        <fullName evidence="7">Uncharacterized conserved protein</fullName>
    </submittedName>
</protein>
<dbReference type="Proteomes" id="UP000000322">
    <property type="component" value="Chromosome"/>
</dbReference>
<keyword evidence="4" id="KW-1133">Transmembrane helix</keyword>
<gene>
    <name evidence="7" type="ordered locus">Sked_14930</name>
</gene>
<keyword evidence="8" id="KW-1185">Reference proteome</keyword>
<keyword evidence="3" id="KW-0812">Transmembrane</keyword>
<name>D1BFR8_SANKS</name>
<dbReference type="STRING" id="446469.Sked_14930"/>
<dbReference type="HOGENOM" id="CLU_758388_0_0_11"/>
<keyword evidence="5" id="KW-0472">Membrane</keyword>
<evidence type="ECO:0000256" key="1">
    <source>
        <dbReference type="ARBA" id="ARBA00004651"/>
    </source>
</evidence>
<reference evidence="7 8" key="1">
    <citation type="journal article" date="2009" name="Stand. Genomic Sci.">
        <title>Complete genome sequence of Sanguibacter keddieii type strain (ST-74).</title>
        <authorList>
            <person name="Ivanova N."/>
            <person name="Sikorski J."/>
            <person name="Sims D."/>
            <person name="Brettin T."/>
            <person name="Detter J.C."/>
            <person name="Han C."/>
            <person name="Lapidus A."/>
            <person name="Copeland A."/>
            <person name="Glavina Del Rio T."/>
            <person name="Nolan M."/>
            <person name="Chen F."/>
            <person name="Lucas S."/>
            <person name="Tice H."/>
            <person name="Cheng J.F."/>
            <person name="Bruce D."/>
            <person name="Goodwin L."/>
            <person name="Pitluck S."/>
            <person name="Pati A."/>
            <person name="Mavromatis K."/>
            <person name="Chen A."/>
            <person name="Palaniappan K."/>
            <person name="D'haeseleer P."/>
            <person name="Chain P."/>
            <person name="Bristow J."/>
            <person name="Eisen J.A."/>
            <person name="Markowitz V."/>
            <person name="Hugenholtz P."/>
            <person name="Goker M."/>
            <person name="Pukall R."/>
            <person name="Klenk H.P."/>
            <person name="Kyrpides N.C."/>
        </authorList>
    </citation>
    <scope>NUCLEOTIDE SEQUENCE [LARGE SCALE GENOMIC DNA]</scope>
    <source>
        <strain evidence="8">ATCC 51767 / DSM 10542 / NCFB 3025 / ST-74</strain>
    </source>
</reference>
<sequence length="361" mass="37250">MVIADPRPDVVPEVLDETVYASWTARVVATVLDGLALSGLGYLVAGPALDVDLIPPVTFGTDTSSMSDVAPGARAVLVAVVVLVLLLQGYGGATPGKRVVGIAVVDDQTGRPVGLVRTVLRSFAHLLDAILFIGYLRPLWNAERRTFADSIVGTVVLRTRTVRSNLALEGLVSRRGTLRTGRPGARGSLGEPATPGWEARTTAVAAVVTVGLALFSGSWSSGGASGASAESCSFPVLDSGTFTPTGATLSADDSVSTERRFWVESTTTQPATEVAARWHWVRTVPEGATVQLVATSADGTLDARTVAELPVATPTDTVVDGAVVGELTVDVSTLGPGWVAQTSISVDGSQLATCSMTDPLA</sequence>
<evidence type="ECO:0000313" key="8">
    <source>
        <dbReference type="Proteomes" id="UP000000322"/>
    </source>
</evidence>